<evidence type="ECO:0000313" key="5">
    <source>
        <dbReference type="Proteomes" id="UP000004757"/>
    </source>
</evidence>
<dbReference type="EMBL" id="ADNC01000029">
    <property type="protein sequence ID" value="EFF41096.1"/>
    <property type="molecule type" value="Genomic_DNA"/>
</dbReference>
<keyword evidence="1" id="KW-0489">Methyltransferase</keyword>
<organism evidence="4 5">
    <name type="scientific">Mycoplasmopsis alligatoris A21JP2</name>
    <dbReference type="NCBI Taxonomy" id="747682"/>
    <lineage>
        <taxon>Bacteria</taxon>
        <taxon>Bacillati</taxon>
        <taxon>Mycoplasmatota</taxon>
        <taxon>Mycoplasmoidales</taxon>
        <taxon>Metamycoplasmataceae</taxon>
        <taxon>Mycoplasmopsis</taxon>
    </lineage>
</organism>
<keyword evidence="2" id="KW-0808">Transferase</keyword>
<name>D4XX34_9BACT</name>
<gene>
    <name evidence="4" type="ORF">MALL_0812</name>
</gene>
<reference evidence="4 5" key="1">
    <citation type="submission" date="2010-03" db="EMBL/GenBank/DDBJ databases">
        <authorList>
            <person name="Glass J.I."/>
            <person name="Benders G.A."/>
            <person name="Durkin A.S."/>
            <person name="Farmerie W.G."/>
            <person name="Hlavinka K."/>
            <person name="Hostetler J."/>
            <person name="Jackson J."/>
            <person name="May M.A."/>
            <person name="Miller R.H."/>
            <person name="Paralanov V."/>
            <person name="Radune D."/>
            <person name="Szczypinski B."/>
            <person name="Brown D.R."/>
        </authorList>
    </citation>
    <scope>NUCLEOTIDE SEQUENCE [LARGE SCALE GENOMIC DNA]</scope>
    <source>
        <strain evidence="4 5">A21JP2</strain>
    </source>
</reference>
<dbReference type="Proteomes" id="UP000004757">
    <property type="component" value="Unassembled WGS sequence"/>
</dbReference>
<accession>D4XX34</accession>
<dbReference type="AlphaFoldDB" id="D4XX34"/>
<evidence type="ECO:0000313" key="4">
    <source>
        <dbReference type="EMBL" id="EFF41096.1"/>
    </source>
</evidence>
<comment type="caution">
    <text evidence="4">The sequence shown here is derived from an EMBL/GenBank/DDBJ whole genome shotgun (WGS) entry which is preliminary data.</text>
</comment>
<keyword evidence="5" id="KW-1185">Reference proteome</keyword>
<dbReference type="InterPro" id="IPR018117">
    <property type="entry name" value="C5_DNA_meth_AS"/>
</dbReference>
<evidence type="ECO:0000256" key="3">
    <source>
        <dbReference type="ARBA" id="ARBA00022691"/>
    </source>
</evidence>
<dbReference type="PROSITE" id="PS00094">
    <property type="entry name" value="C5_MTASE_1"/>
    <property type="match status" value="1"/>
</dbReference>
<proteinExistence type="predicted"/>
<evidence type="ECO:0000256" key="1">
    <source>
        <dbReference type="ARBA" id="ARBA00022603"/>
    </source>
</evidence>
<dbReference type="GO" id="GO:0008168">
    <property type="term" value="F:methyltransferase activity"/>
    <property type="evidence" value="ECO:0007669"/>
    <property type="project" value="UniProtKB-KW"/>
</dbReference>
<keyword evidence="3" id="KW-0949">S-adenosyl-L-methionine</keyword>
<dbReference type="GO" id="GO:0032259">
    <property type="term" value="P:methylation"/>
    <property type="evidence" value="ECO:0007669"/>
    <property type="project" value="UniProtKB-KW"/>
</dbReference>
<protein>
    <submittedName>
        <fullName evidence="4">Conserved domain protein</fullName>
    </submittedName>
</protein>
<evidence type="ECO:0000256" key="2">
    <source>
        <dbReference type="ARBA" id="ARBA00022679"/>
    </source>
</evidence>
<sequence length="49" mass="5322">MSELPKPDIILASPPCESWSGADCAAKMVKSISKNGVWKVENAVFMKNI</sequence>
<dbReference type="STRING" id="747682.MALL_0812"/>